<keyword evidence="1" id="KW-0677">Repeat</keyword>
<dbReference type="NCBIfam" id="TIGR01383">
    <property type="entry name" value="not_thiJ"/>
    <property type="match status" value="1"/>
</dbReference>
<dbReference type="SUPFAM" id="SSF52317">
    <property type="entry name" value="Class I glutamine amidotransferase-like"/>
    <property type="match status" value="1"/>
</dbReference>
<dbReference type="PANTHER" id="PTHR48094">
    <property type="entry name" value="PROTEIN/NUCLEIC ACID DEGLYCASE DJ-1-RELATED"/>
    <property type="match status" value="1"/>
</dbReference>
<dbReference type="FunFam" id="3.40.50.880:FF:000015">
    <property type="entry name" value="Protein DJ-1 homolog C"/>
    <property type="match status" value="1"/>
</dbReference>
<reference evidence="3 4" key="1">
    <citation type="submission" date="2015-05" db="EMBL/GenBank/DDBJ databases">
        <title>Photobacterium galathea sp. nov.</title>
        <authorList>
            <person name="Machado H."/>
            <person name="Gram L."/>
        </authorList>
    </citation>
    <scope>NUCLEOTIDE SEQUENCE [LARGE SCALE GENOMIC DNA]</scope>
    <source>
        <strain evidence="3 4">DSM 22954</strain>
    </source>
</reference>
<dbReference type="PANTHER" id="PTHR48094:SF23">
    <property type="entry name" value="PROTEIN_NUCLEIC ACID DEGLYCASE 3"/>
    <property type="match status" value="1"/>
</dbReference>
<evidence type="ECO:0000313" key="4">
    <source>
        <dbReference type="Proteomes" id="UP000035909"/>
    </source>
</evidence>
<dbReference type="Gene3D" id="3.40.50.880">
    <property type="match status" value="1"/>
</dbReference>
<accession>A0A0J1HHI3</accession>
<keyword evidence="4" id="KW-1185">Reference proteome</keyword>
<dbReference type="RefSeq" id="WP_047883924.1">
    <property type="nucleotide sequence ID" value="NZ_CP071325.1"/>
</dbReference>
<feature type="domain" description="DJ-1/PfpI" evidence="2">
    <location>
        <begin position="12"/>
        <end position="178"/>
    </location>
</feature>
<dbReference type="EMBL" id="LDOU01000004">
    <property type="protein sequence ID" value="KLV11086.1"/>
    <property type="molecule type" value="Genomic_DNA"/>
</dbReference>
<dbReference type="InterPro" id="IPR002818">
    <property type="entry name" value="DJ-1/PfpI"/>
</dbReference>
<protein>
    <submittedName>
        <fullName evidence="3">Oxidative-stress-resistance chaperone</fullName>
    </submittedName>
</protein>
<dbReference type="CDD" id="cd03135">
    <property type="entry name" value="GATase1_DJ-1"/>
    <property type="match status" value="1"/>
</dbReference>
<dbReference type="InterPro" id="IPR029062">
    <property type="entry name" value="Class_I_gatase-like"/>
</dbReference>
<proteinExistence type="predicted"/>
<dbReference type="AlphaFoldDB" id="A0A0J1HHI3"/>
<evidence type="ECO:0000313" key="3">
    <source>
        <dbReference type="EMBL" id="KLV11086.1"/>
    </source>
</evidence>
<comment type="caution">
    <text evidence="3">The sequence shown here is derived from an EMBL/GenBank/DDBJ whole genome shotgun (WGS) entry which is preliminary data.</text>
</comment>
<dbReference type="PATRIC" id="fig|320778.3.peg.885"/>
<sequence length="212" mass="23177">MTNDHSQPRPIRVAVCIAPGTEEMEAINAIDILIRAGFDVTTASVDSDGALMMEGSRGIKLVADVPLVQIADEPFDCVVLPGGLGGAEYFRDSPLLLEFVRQHKYDGKLVAAICATPAVFLEHHQVYPNALMTSHPAFLDTIPASRRRSRRVTFDVNNNLLTSQGPGTSQEFALEIITRLAGKRKAAEVAEPMVMWPHMNYDVMPKNESTSS</sequence>
<dbReference type="Proteomes" id="UP000035909">
    <property type="component" value="Unassembled WGS sequence"/>
</dbReference>
<dbReference type="OrthoDB" id="9803764at2"/>
<evidence type="ECO:0000259" key="2">
    <source>
        <dbReference type="Pfam" id="PF01965"/>
    </source>
</evidence>
<dbReference type="STRING" id="320778.ABT57_04130"/>
<dbReference type="GO" id="GO:0005737">
    <property type="term" value="C:cytoplasm"/>
    <property type="evidence" value="ECO:0007669"/>
    <property type="project" value="TreeGrafter"/>
</dbReference>
<dbReference type="InterPro" id="IPR050325">
    <property type="entry name" value="Prot/Nucl_acid_deglycase"/>
</dbReference>
<evidence type="ECO:0000256" key="1">
    <source>
        <dbReference type="ARBA" id="ARBA00022737"/>
    </source>
</evidence>
<name>A0A0J1HHI3_9GAMM</name>
<organism evidence="3 4">
    <name type="scientific">Photobacterium ganghwense</name>
    <dbReference type="NCBI Taxonomy" id="320778"/>
    <lineage>
        <taxon>Bacteria</taxon>
        <taxon>Pseudomonadati</taxon>
        <taxon>Pseudomonadota</taxon>
        <taxon>Gammaproteobacteria</taxon>
        <taxon>Vibrionales</taxon>
        <taxon>Vibrionaceae</taxon>
        <taxon>Photobacterium</taxon>
    </lineage>
</organism>
<dbReference type="InterPro" id="IPR006287">
    <property type="entry name" value="DJ-1"/>
</dbReference>
<dbReference type="Pfam" id="PF01965">
    <property type="entry name" value="DJ-1_PfpI"/>
    <property type="match status" value="1"/>
</dbReference>
<gene>
    <name evidence="3" type="ORF">ABT57_04130</name>
</gene>